<sequence length="454" mass="48712">MAEIAAGALVAEQVVATGVEAAAVAAVAAPTQPLKVALSQLAKVADSDDSPQSLGRSNHTLTTIRDKAYIFGGEAPSGELCTSDVHAITIPTRSSPKSAPDVKHLAYKPFPLEDAETGDAFAPAPRAQHAACARGKYLIIHGGRDTHGNPIDEENCLWLWDTEALQWSKLRGETQLGKVMAPRYGHHIFVDQAQDFLILHGGHTIQALKKPHEGDSAPLSNPTTPIDNETWLYDFNSRSWTVLPDSPSPAAAAAYTDTTLYTISRSTSSPDLSGSINYLRLLNSPTEREKPGSLAWKTVAFPTNPLTPGPHPREGAALVPLSTGHGRYYLVYMFGCADASDLSPSPESFYSDIWTLQLPSHGFTAAAAKDKIRDKLLHRSSGTFSWAPAELVTTEQMQPDGKVHPGPRALLGADSCFDGKGVVLWGGVNAKGEKEADGWVLALAYGYADHDRFE</sequence>
<dbReference type="EMBL" id="JAULSV010000003">
    <property type="protein sequence ID" value="KAK0648673.1"/>
    <property type="molecule type" value="Genomic_DNA"/>
</dbReference>
<reference evidence="3" key="1">
    <citation type="submission" date="2023-06" db="EMBL/GenBank/DDBJ databases">
        <title>Genome-scale phylogeny and comparative genomics of the fungal order Sordariales.</title>
        <authorList>
            <consortium name="Lawrence Berkeley National Laboratory"/>
            <person name="Hensen N."/>
            <person name="Bonometti L."/>
            <person name="Westerberg I."/>
            <person name="Brannstrom I.O."/>
            <person name="Guillou S."/>
            <person name="Cros-Aarteil S."/>
            <person name="Calhoun S."/>
            <person name="Haridas S."/>
            <person name="Kuo A."/>
            <person name="Mondo S."/>
            <person name="Pangilinan J."/>
            <person name="Riley R."/>
            <person name="Labutti K."/>
            <person name="Andreopoulos B."/>
            <person name="Lipzen A."/>
            <person name="Chen C."/>
            <person name="Yanf M."/>
            <person name="Daum C."/>
            <person name="Ng V."/>
            <person name="Clum A."/>
            <person name="Steindorff A."/>
            <person name="Ohm R."/>
            <person name="Martin F."/>
            <person name="Silar P."/>
            <person name="Natvig D."/>
            <person name="Lalanne C."/>
            <person name="Gautier V."/>
            <person name="Ament-Velasquez S.L."/>
            <person name="Kruys A."/>
            <person name="Hutchinson M.I."/>
            <person name="Powell A.J."/>
            <person name="Barry K."/>
            <person name="Miller A.N."/>
            <person name="Grigoriev I.V."/>
            <person name="Debuchy R."/>
            <person name="Gladieux P."/>
            <person name="Thoren M.H."/>
            <person name="Johannesson H."/>
        </authorList>
    </citation>
    <scope>NUCLEOTIDE SEQUENCE</scope>
    <source>
        <strain evidence="3">SMH2532-1</strain>
    </source>
</reference>
<comment type="caution">
    <text evidence="3">The sequence shown here is derived from an EMBL/GenBank/DDBJ whole genome shotgun (WGS) entry which is preliminary data.</text>
</comment>
<organism evidence="3 4">
    <name type="scientific">Cercophora newfieldiana</name>
    <dbReference type="NCBI Taxonomy" id="92897"/>
    <lineage>
        <taxon>Eukaryota</taxon>
        <taxon>Fungi</taxon>
        <taxon>Dikarya</taxon>
        <taxon>Ascomycota</taxon>
        <taxon>Pezizomycotina</taxon>
        <taxon>Sordariomycetes</taxon>
        <taxon>Sordariomycetidae</taxon>
        <taxon>Sordariales</taxon>
        <taxon>Lasiosphaeriaceae</taxon>
        <taxon>Cercophora</taxon>
    </lineage>
</organism>
<keyword evidence="1" id="KW-0677">Repeat</keyword>
<keyword evidence="2" id="KW-0408">Iron</keyword>
<keyword evidence="4" id="KW-1185">Reference proteome</keyword>
<dbReference type="Pfam" id="PF24681">
    <property type="entry name" value="Kelch_KLHDC2_KLHL20_DRC7"/>
    <property type="match status" value="1"/>
</dbReference>
<protein>
    <recommendedName>
        <fullName evidence="5">Tip elongation aberrant protein 3</fullName>
    </recommendedName>
</protein>
<dbReference type="SUPFAM" id="SSF117281">
    <property type="entry name" value="Kelch motif"/>
    <property type="match status" value="1"/>
</dbReference>
<dbReference type="PANTHER" id="PTHR47435:SF10">
    <property type="entry name" value="TIP ELONGATION ABERRANT PROTEIN 3"/>
    <property type="match status" value="1"/>
</dbReference>
<dbReference type="InterPro" id="IPR015915">
    <property type="entry name" value="Kelch-typ_b-propeller"/>
</dbReference>
<proteinExistence type="predicted"/>
<evidence type="ECO:0000256" key="1">
    <source>
        <dbReference type="ARBA" id="ARBA00022737"/>
    </source>
</evidence>
<evidence type="ECO:0008006" key="5">
    <source>
        <dbReference type="Google" id="ProtNLM"/>
    </source>
</evidence>
<accession>A0AA39Y9T3</accession>
<dbReference type="Gene3D" id="2.120.10.80">
    <property type="entry name" value="Kelch-type beta propeller"/>
    <property type="match status" value="2"/>
</dbReference>
<evidence type="ECO:0000313" key="4">
    <source>
        <dbReference type="Proteomes" id="UP001174936"/>
    </source>
</evidence>
<evidence type="ECO:0000256" key="2">
    <source>
        <dbReference type="ARBA" id="ARBA00023004"/>
    </source>
</evidence>
<dbReference type="Proteomes" id="UP001174936">
    <property type="component" value="Unassembled WGS sequence"/>
</dbReference>
<dbReference type="PANTHER" id="PTHR47435">
    <property type="entry name" value="KELCH REPEAT PROTEIN (AFU_ORTHOLOGUE AFUA_5G12780)"/>
    <property type="match status" value="1"/>
</dbReference>
<dbReference type="AlphaFoldDB" id="A0AA39Y9T3"/>
<name>A0AA39Y9T3_9PEZI</name>
<dbReference type="GO" id="GO:0019760">
    <property type="term" value="P:glucosinolate metabolic process"/>
    <property type="evidence" value="ECO:0007669"/>
    <property type="project" value="UniProtKB-ARBA"/>
</dbReference>
<evidence type="ECO:0000313" key="3">
    <source>
        <dbReference type="EMBL" id="KAK0648673.1"/>
    </source>
</evidence>
<gene>
    <name evidence="3" type="ORF">B0T16DRAFT_408598</name>
</gene>